<evidence type="ECO:0000256" key="3">
    <source>
        <dbReference type="ARBA" id="ARBA00022781"/>
    </source>
</evidence>
<dbReference type="NCBIfam" id="TIGR01145">
    <property type="entry name" value="ATP_synt_delta"/>
    <property type="match status" value="1"/>
</dbReference>
<dbReference type="PRINTS" id="PR00125">
    <property type="entry name" value="ATPASEDELTA"/>
</dbReference>
<sequence>MKGSALSTEIAEPYAQALMSLAQDRNLTEQFGQDIRALLNLLQNSQDLRLFLESPVVQITDKKAVLERVVGEDSNNYLKRFLLLLIDKRRIVFLEEVCQQYLELLRKLTNTVLAEVTATTELSEEQRQSVAEKVKALTGAQAVEIKTSVDPDLLGGVVIKVGSQVYDASLRGQLRRISLSLSK</sequence>
<evidence type="ECO:0000256" key="5">
    <source>
        <dbReference type="ARBA" id="ARBA00023136"/>
    </source>
</evidence>
<comment type="caution">
    <text evidence="9">The sequence shown here is derived from an EMBL/GenBank/DDBJ whole genome shotgun (WGS) entry which is preliminary data.</text>
</comment>
<dbReference type="GO" id="GO:0046933">
    <property type="term" value="F:proton-transporting ATP synthase activity, rotational mechanism"/>
    <property type="evidence" value="ECO:0007669"/>
    <property type="project" value="UniProtKB-UniRule"/>
</dbReference>
<protein>
    <recommendedName>
        <fullName evidence="8">ATP synthase subunit delta</fullName>
    </recommendedName>
    <alternativeName>
        <fullName evidence="8">ATP synthase F(1) sector subunit delta</fullName>
    </alternativeName>
    <alternativeName>
        <fullName evidence="8">F-type ATPase subunit delta</fullName>
        <shortName evidence="8">F-ATPase subunit delta</shortName>
    </alternativeName>
</protein>
<comment type="similarity">
    <text evidence="8">Belongs to the ATPase delta chain family.</text>
</comment>
<keyword evidence="3 8" id="KW-0375">Hydrogen ion transport</keyword>
<keyword evidence="10" id="KW-1185">Reference proteome</keyword>
<dbReference type="Pfam" id="PF00213">
    <property type="entry name" value="OSCP"/>
    <property type="match status" value="1"/>
</dbReference>
<dbReference type="AlphaFoldDB" id="A0A2T1LYK3"/>
<gene>
    <name evidence="8" type="primary">atpH</name>
    <name evidence="8" type="synonym">atpD</name>
    <name evidence="9" type="ORF">C7H19_09905</name>
</gene>
<dbReference type="GO" id="GO:0045259">
    <property type="term" value="C:proton-transporting ATP synthase complex"/>
    <property type="evidence" value="ECO:0007669"/>
    <property type="project" value="UniProtKB-KW"/>
</dbReference>
<evidence type="ECO:0000313" key="9">
    <source>
        <dbReference type="EMBL" id="PSF37473.1"/>
    </source>
</evidence>
<organism evidence="9 10">
    <name type="scientific">Aphanothece hegewaldii CCALA 016</name>
    <dbReference type="NCBI Taxonomy" id="2107694"/>
    <lineage>
        <taxon>Bacteria</taxon>
        <taxon>Bacillati</taxon>
        <taxon>Cyanobacteriota</taxon>
        <taxon>Cyanophyceae</taxon>
        <taxon>Oscillatoriophycideae</taxon>
        <taxon>Chroococcales</taxon>
        <taxon>Aphanothecaceae</taxon>
        <taxon>Aphanothece</taxon>
    </lineage>
</organism>
<keyword evidence="8" id="KW-0793">Thylakoid</keyword>
<evidence type="ECO:0000313" key="10">
    <source>
        <dbReference type="Proteomes" id="UP000239001"/>
    </source>
</evidence>
<keyword evidence="6 8" id="KW-0139">CF(1)</keyword>
<dbReference type="Proteomes" id="UP000239001">
    <property type="component" value="Unassembled WGS sequence"/>
</dbReference>
<reference evidence="9 10" key="1">
    <citation type="submission" date="2018-03" db="EMBL/GenBank/DDBJ databases">
        <title>The ancient ancestry and fast evolution of plastids.</title>
        <authorList>
            <person name="Moore K.R."/>
            <person name="Magnabosco C."/>
            <person name="Momper L."/>
            <person name="Gold D.A."/>
            <person name="Bosak T."/>
            <person name="Fournier G.P."/>
        </authorList>
    </citation>
    <scope>NUCLEOTIDE SEQUENCE [LARGE SCALE GENOMIC DNA]</scope>
    <source>
        <strain evidence="9 10">CCALA 016</strain>
    </source>
</reference>
<dbReference type="GO" id="GO:0031676">
    <property type="term" value="C:plasma membrane-derived thylakoid membrane"/>
    <property type="evidence" value="ECO:0007669"/>
    <property type="project" value="UniProtKB-SubCell"/>
</dbReference>
<evidence type="ECO:0000256" key="6">
    <source>
        <dbReference type="ARBA" id="ARBA00023196"/>
    </source>
</evidence>
<dbReference type="HAMAP" id="MF_01416">
    <property type="entry name" value="ATP_synth_delta_bact"/>
    <property type="match status" value="1"/>
</dbReference>
<dbReference type="SUPFAM" id="SSF47928">
    <property type="entry name" value="N-terminal domain of the delta subunit of the F1F0-ATP synthase"/>
    <property type="match status" value="1"/>
</dbReference>
<evidence type="ECO:0000256" key="7">
    <source>
        <dbReference type="ARBA" id="ARBA00023310"/>
    </source>
</evidence>
<dbReference type="EMBL" id="PXOH01000008">
    <property type="protein sequence ID" value="PSF37473.1"/>
    <property type="molecule type" value="Genomic_DNA"/>
</dbReference>
<dbReference type="Gene3D" id="1.10.520.20">
    <property type="entry name" value="N-terminal domain of the delta subunit of the F1F0-ATP synthase"/>
    <property type="match status" value="1"/>
</dbReference>
<dbReference type="RefSeq" id="WP_106456714.1">
    <property type="nucleotide sequence ID" value="NZ_PXOH01000008.1"/>
</dbReference>
<keyword evidence="2 8" id="KW-0813">Transport</keyword>
<evidence type="ECO:0000256" key="4">
    <source>
        <dbReference type="ARBA" id="ARBA00023065"/>
    </source>
</evidence>
<accession>A0A2T1LYK3</accession>
<comment type="function">
    <text evidence="8">F(1)F(0) ATP synthase produces ATP from ADP in the presence of a proton or sodium gradient. F-type ATPases consist of two structural domains, F(1) containing the extramembraneous catalytic core and F(0) containing the membrane proton channel, linked together by a central stalk and a peripheral stalk. During catalysis, ATP synthesis in the catalytic domain of F(1) is coupled via a rotary mechanism of the central stalk subunits to proton translocation.</text>
</comment>
<reference evidence="9 10" key="2">
    <citation type="submission" date="2018-03" db="EMBL/GenBank/DDBJ databases">
        <authorList>
            <person name="Keele B.F."/>
        </authorList>
    </citation>
    <scope>NUCLEOTIDE SEQUENCE [LARGE SCALE GENOMIC DNA]</scope>
    <source>
        <strain evidence="9 10">CCALA 016</strain>
    </source>
</reference>
<name>A0A2T1LYK3_9CHRO</name>
<dbReference type="PANTHER" id="PTHR11910">
    <property type="entry name" value="ATP SYNTHASE DELTA CHAIN"/>
    <property type="match status" value="1"/>
</dbReference>
<keyword evidence="4 8" id="KW-0406">Ion transport</keyword>
<proteinExistence type="inferred from homology"/>
<evidence type="ECO:0000256" key="8">
    <source>
        <dbReference type="HAMAP-Rule" id="MF_01416"/>
    </source>
</evidence>
<evidence type="ECO:0000256" key="2">
    <source>
        <dbReference type="ARBA" id="ARBA00022448"/>
    </source>
</evidence>
<keyword evidence="7 8" id="KW-0066">ATP synthesis</keyword>
<comment type="function">
    <text evidence="8">This protein is part of the stalk that links CF(0) to CF(1). It either transmits conformational changes from CF(0) to CF(1) or is implicated in proton conduction.</text>
</comment>
<keyword evidence="5 8" id="KW-0472">Membrane</keyword>
<comment type="subcellular location">
    <subcellularLocation>
        <location evidence="8">Cellular thylakoid membrane</location>
        <topology evidence="8">Peripheral membrane protein</topology>
    </subcellularLocation>
    <subcellularLocation>
        <location evidence="1">Membrane</location>
    </subcellularLocation>
</comment>
<evidence type="ECO:0000256" key="1">
    <source>
        <dbReference type="ARBA" id="ARBA00004370"/>
    </source>
</evidence>
<dbReference type="OrthoDB" id="9802471at2"/>
<dbReference type="InterPro" id="IPR000711">
    <property type="entry name" value="ATPase_OSCP/dsu"/>
</dbReference>
<dbReference type="InterPro" id="IPR026015">
    <property type="entry name" value="ATP_synth_OSCP/delta_N_sf"/>
</dbReference>
<dbReference type="InterPro" id="IPR020781">
    <property type="entry name" value="ATPase_OSCP/d_CS"/>
</dbReference>
<dbReference type="PROSITE" id="PS00389">
    <property type="entry name" value="ATPASE_DELTA"/>
    <property type="match status" value="1"/>
</dbReference>